<accession>A0AC34G6W9</accession>
<name>A0AC34G6W9_9BILA</name>
<dbReference type="Proteomes" id="UP000887579">
    <property type="component" value="Unplaced"/>
</dbReference>
<protein>
    <submittedName>
        <fullName evidence="2">Innexin</fullName>
    </submittedName>
</protein>
<dbReference type="WBParaSite" id="ES5_v2.g25436.t1">
    <property type="protein sequence ID" value="ES5_v2.g25436.t1"/>
    <property type="gene ID" value="ES5_v2.g25436"/>
</dbReference>
<reference evidence="2" key="1">
    <citation type="submission" date="2022-11" db="UniProtKB">
        <authorList>
            <consortium name="WormBaseParasite"/>
        </authorList>
    </citation>
    <scope>IDENTIFICATION</scope>
</reference>
<sequence length="455" mass="53111">MIILGFANLLTRTTKPRYDEDMVDRFNNRFAAYVLIAAGITIFGNNMGGNPVQCWEKPNWHSSWSEYASDYCFIEGTYFAPLNGTLPAADGYKDLKKLSFYQWTPFILTLLGVMFTLPRSLWSFINWSSSLNMTTILTEGSKTKKTGLPSREFIKFSTCHVKDVLKRRRFSDKNNLVKRLWSKMFGTYYLTAWYILVKIFNILCVFIALVVITTLVADDSNSFLGFATIRALSHGEDWRKTGIFPRLTVCRFQIREQGVLDQTNMVSKVTQCVLLTNMYIEKIYIVVWHGLIMLLCVNILNLARFIYLLIAQNRKSFLINMMMPALNYIFPKLDNDLKWPVKLRHYDHIVENKLKHLQNEKRHENPNASEIAQREYLEALQKRDESKQAALEKRLKKRENFRYHLNHDIHKFVEYLGADGYLTIRLLYANAGNFIAGAMVAKLFWKYVKQPQQKS</sequence>
<evidence type="ECO:0000313" key="2">
    <source>
        <dbReference type="WBParaSite" id="ES5_v2.g25436.t1"/>
    </source>
</evidence>
<evidence type="ECO:0000313" key="1">
    <source>
        <dbReference type="Proteomes" id="UP000887579"/>
    </source>
</evidence>
<organism evidence="1 2">
    <name type="scientific">Panagrolaimus sp. ES5</name>
    <dbReference type="NCBI Taxonomy" id="591445"/>
    <lineage>
        <taxon>Eukaryota</taxon>
        <taxon>Metazoa</taxon>
        <taxon>Ecdysozoa</taxon>
        <taxon>Nematoda</taxon>
        <taxon>Chromadorea</taxon>
        <taxon>Rhabditida</taxon>
        <taxon>Tylenchina</taxon>
        <taxon>Panagrolaimomorpha</taxon>
        <taxon>Panagrolaimoidea</taxon>
        <taxon>Panagrolaimidae</taxon>
        <taxon>Panagrolaimus</taxon>
    </lineage>
</organism>
<proteinExistence type="predicted"/>